<feature type="compositionally biased region" description="Acidic residues" evidence="1">
    <location>
        <begin position="106"/>
        <end position="126"/>
    </location>
</feature>
<organism evidence="2 3">
    <name type="scientific">Solanum tuberosum</name>
    <name type="common">Potato</name>
    <dbReference type="NCBI Taxonomy" id="4113"/>
    <lineage>
        <taxon>Eukaryota</taxon>
        <taxon>Viridiplantae</taxon>
        <taxon>Streptophyta</taxon>
        <taxon>Embryophyta</taxon>
        <taxon>Tracheophyta</taxon>
        <taxon>Spermatophyta</taxon>
        <taxon>Magnoliopsida</taxon>
        <taxon>eudicotyledons</taxon>
        <taxon>Gunneridae</taxon>
        <taxon>Pentapetalae</taxon>
        <taxon>asterids</taxon>
        <taxon>lamiids</taxon>
        <taxon>Solanales</taxon>
        <taxon>Solanaceae</taxon>
        <taxon>Solanoideae</taxon>
        <taxon>Solaneae</taxon>
        <taxon>Solanum</taxon>
    </lineage>
</organism>
<protein>
    <submittedName>
        <fullName evidence="2">Uncharacterized protein</fullName>
    </submittedName>
</protein>
<dbReference type="Proteomes" id="UP000011115">
    <property type="component" value="Unassembled WGS sequence"/>
</dbReference>
<dbReference type="AlphaFoldDB" id="M1DAB9"/>
<evidence type="ECO:0000256" key="1">
    <source>
        <dbReference type="SAM" id="MobiDB-lite"/>
    </source>
</evidence>
<reference evidence="2" key="2">
    <citation type="submission" date="2015-06" db="UniProtKB">
        <authorList>
            <consortium name="EnsemblPlants"/>
        </authorList>
    </citation>
    <scope>IDENTIFICATION</scope>
    <source>
        <strain evidence="2">DM1-3 516 R44</strain>
    </source>
</reference>
<accession>M1DAB9</accession>
<evidence type="ECO:0000313" key="3">
    <source>
        <dbReference type="Proteomes" id="UP000011115"/>
    </source>
</evidence>
<dbReference type="InParanoid" id="M1DAB9"/>
<reference evidence="3" key="1">
    <citation type="journal article" date="2011" name="Nature">
        <title>Genome sequence and analysis of the tuber crop potato.</title>
        <authorList>
            <consortium name="The Potato Genome Sequencing Consortium"/>
        </authorList>
    </citation>
    <scope>NUCLEOTIDE SEQUENCE [LARGE SCALE GENOMIC DNA]</scope>
    <source>
        <strain evidence="3">cv. DM1-3 516 R44</strain>
    </source>
</reference>
<dbReference type="EnsemblPlants" id="PGSC0003DMT400085813">
    <property type="protein sequence ID" value="PGSC0003DMT400085813"/>
    <property type="gene ID" value="PGSC0003DMG400035384"/>
</dbReference>
<feature type="region of interest" description="Disordered" evidence="1">
    <location>
        <begin position="106"/>
        <end position="127"/>
    </location>
</feature>
<dbReference type="Gramene" id="PGSC0003DMT400085813">
    <property type="protein sequence ID" value="PGSC0003DMT400085813"/>
    <property type="gene ID" value="PGSC0003DMG400035384"/>
</dbReference>
<sequence>MAPKSRNVEGGAGSKRLGREMLSGVARLFSNNLASKWWNNMGKSGSNAKMKLDTSAMSLSMRVATLDGGCLITDDEMENLAECYPLTYSVAYMCRICSVFQEPFDDDEGTADEGMDEEDDDDDDDANALMVFDGASDVADGRDDYDEARMSISNSVLRFIRVH</sequence>
<proteinExistence type="predicted"/>
<dbReference type="PaxDb" id="4113-PGSC0003DMT400085813"/>
<keyword evidence="3" id="KW-1185">Reference proteome</keyword>
<dbReference type="HOGENOM" id="CLU_1889481_0_0_1"/>
<evidence type="ECO:0000313" key="2">
    <source>
        <dbReference type="EnsemblPlants" id="PGSC0003DMT400085813"/>
    </source>
</evidence>
<name>M1DAB9_SOLTU</name>